<sequence>MCEKWVEEYHGCGHVLHQASQMPSHTEQDDLVIVGEPVTIDETQKKDTKESKETKESKDTKNTKDPKDPKDPKESK</sequence>
<reference evidence="2 3" key="1">
    <citation type="journal article" date="2024" name="Commun. Biol.">
        <title>Comparative genomic analysis of thermophilic fungi reveals convergent evolutionary adaptations and gene losses.</title>
        <authorList>
            <person name="Steindorff A.S."/>
            <person name="Aguilar-Pontes M.V."/>
            <person name="Robinson A.J."/>
            <person name="Andreopoulos B."/>
            <person name="LaButti K."/>
            <person name="Kuo A."/>
            <person name="Mondo S."/>
            <person name="Riley R."/>
            <person name="Otillar R."/>
            <person name="Haridas S."/>
            <person name="Lipzen A."/>
            <person name="Grimwood J."/>
            <person name="Schmutz J."/>
            <person name="Clum A."/>
            <person name="Reid I.D."/>
            <person name="Moisan M.C."/>
            <person name="Butler G."/>
            <person name="Nguyen T.T.M."/>
            <person name="Dewar K."/>
            <person name="Conant G."/>
            <person name="Drula E."/>
            <person name="Henrissat B."/>
            <person name="Hansel C."/>
            <person name="Singer S."/>
            <person name="Hutchinson M.I."/>
            <person name="de Vries R.P."/>
            <person name="Natvig D.O."/>
            <person name="Powell A.J."/>
            <person name="Tsang A."/>
            <person name="Grigoriev I.V."/>
        </authorList>
    </citation>
    <scope>NUCLEOTIDE SEQUENCE [LARGE SCALE GENOMIC DNA]</scope>
    <source>
        <strain evidence="2 3">CBS 620.91</strain>
    </source>
</reference>
<name>A0ABR3VI12_HUMIN</name>
<keyword evidence="3" id="KW-1185">Reference proteome</keyword>
<dbReference type="EMBL" id="JAZGSY010000087">
    <property type="protein sequence ID" value="KAL1841091.1"/>
    <property type="molecule type" value="Genomic_DNA"/>
</dbReference>
<accession>A0ABR3VI12</accession>
<protein>
    <submittedName>
        <fullName evidence="2">Uncharacterized protein</fullName>
    </submittedName>
</protein>
<organism evidence="2 3">
    <name type="scientific">Humicola insolens</name>
    <name type="common">Soft-rot fungus</name>
    <dbReference type="NCBI Taxonomy" id="85995"/>
    <lineage>
        <taxon>Eukaryota</taxon>
        <taxon>Fungi</taxon>
        <taxon>Dikarya</taxon>
        <taxon>Ascomycota</taxon>
        <taxon>Pezizomycotina</taxon>
        <taxon>Sordariomycetes</taxon>
        <taxon>Sordariomycetidae</taxon>
        <taxon>Sordariales</taxon>
        <taxon>Chaetomiaceae</taxon>
        <taxon>Mycothermus</taxon>
    </lineage>
</organism>
<evidence type="ECO:0000256" key="1">
    <source>
        <dbReference type="SAM" id="MobiDB-lite"/>
    </source>
</evidence>
<comment type="caution">
    <text evidence="2">The sequence shown here is derived from an EMBL/GenBank/DDBJ whole genome shotgun (WGS) entry which is preliminary data.</text>
</comment>
<feature type="region of interest" description="Disordered" evidence="1">
    <location>
        <begin position="35"/>
        <end position="76"/>
    </location>
</feature>
<dbReference type="Proteomes" id="UP001583172">
    <property type="component" value="Unassembled WGS sequence"/>
</dbReference>
<evidence type="ECO:0000313" key="3">
    <source>
        <dbReference type="Proteomes" id="UP001583172"/>
    </source>
</evidence>
<feature type="compositionally biased region" description="Basic and acidic residues" evidence="1">
    <location>
        <begin position="42"/>
        <end position="76"/>
    </location>
</feature>
<gene>
    <name evidence="2" type="ORF">VTJ49DRAFT_7422</name>
</gene>
<evidence type="ECO:0000313" key="2">
    <source>
        <dbReference type="EMBL" id="KAL1841091.1"/>
    </source>
</evidence>
<proteinExistence type="predicted"/>